<dbReference type="EMBL" id="BAAAQX010000015">
    <property type="protein sequence ID" value="GAA2210243.1"/>
    <property type="molecule type" value="Genomic_DNA"/>
</dbReference>
<gene>
    <name evidence="1" type="ORF">GCM10009850_057020</name>
</gene>
<dbReference type="RefSeq" id="WP_344480810.1">
    <property type="nucleotide sequence ID" value="NZ_BAAAQX010000015.1"/>
</dbReference>
<dbReference type="Gene3D" id="1.10.260.40">
    <property type="entry name" value="lambda repressor-like DNA-binding domains"/>
    <property type="match status" value="1"/>
</dbReference>
<comment type="caution">
    <text evidence="1">The sequence shown here is derived from an EMBL/GenBank/DDBJ whole genome shotgun (WGS) entry which is preliminary data.</text>
</comment>
<evidence type="ECO:0000313" key="1">
    <source>
        <dbReference type="EMBL" id="GAA2210243.1"/>
    </source>
</evidence>
<dbReference type="CDD" id="cd00093">
    <property type="entry name" value="HTH_XRE"/>
    <property type="match status" value="1"/>
</dbReference>
<dbReference type="Proteomes" id="UP001499843">
    <property type="component" value="Unassembled WGS sequence"/>
</dbReference>
<dbReference type="Pfam" id="PF13560">
    <property type="entry name" value="HTH_31"/>
    <property type="match status" value="1"/>
</dbReference>
<keyword evidence="2" id="KW-1185">Reference proteome</keyword>
<dbReference type="InterPro" id="IPR001387">
    <property type="entry name" value="Cro/C1-type_HTH"/>
</dbReference>
<accession>A0ABN3CMF8</accession>
<protein>
    <submittedName>
        <fullName evidence="1">Uncharacterized protein</fullName>
    </submittedName>
</protein>
<reference evidence="1 2" key="1">
    <citation type="journal article" date="2019" name="Int. J. Syst. Evol. Microbiol.">
        <title>The Global Catalogue of Microorganisms (GCM) 10K type strain sequencing project: providing services to taxonomists for standard genome sequencing and annotation.</title>
        <authorList>
            <consortium name="The Broad Institute Genomics Platform"/>
            <consortium name="The Broad Institute Genome Sequencing Center for Infectious Disease"/>
            <person name="Wu L."/>
            <person name="Ma J."/>
        </authorList>
    </citation>
    <scope>NUCLEOTIDE SEQUENCE [LARGE SCALE GENOMIC DNA]</scope>
    <source>
        <strain evidence="1 2">JCM 16114</strain>
    </source>
</reference>
<organism evidence="1 2">
    <name type="scientific">Nonomuraea monospora</name>
    <dbReference type="NCBI Taxonomy" id="568818"/>
    <lineage>
        <taxon>Bacteria</taxon>
        <taxon>Bacillati</taxon>
        <taxon>Actinomycetota</taxon>
        <taxon>Actinomycetes</taxon>
        <taxon>Streptosporangiales</taxon>
        <taxon>Streptosporangiaceae</taxon>
        <taxon>Nonomuraea</taxon>
    </lineage>
</organism>
<sequence>MPRRPDAVDPAASPWHLLGAKLRHWRDDVCALSQRDAAAKALCDHGDLSKWERGLTRVQPDVAARLDALYGADGRLIALHSAMTELDDYRTGKAPIPDLSSHDEDDDMERRAVMQILAAIGAGAAIPPESWDALFSGVERTIAERGDLGLDDWSEVVWEHDFAYYTNPPGTVFRTVAADFAEVSTVLNRTSSATARTGLLRVSAQLAALMGMELSDVGDQGSSLRTWRLARRAADATGDRELRVWVRGWEAEYGFWSGRPAPVVARLADEAVGIAAGVPSRSLAEAHMVRAFLAASQGDKENTHTALNDVRRTFDALPNSVDSEQISPLWSFRGWAQAWALAYPYALIGATKEAIDATDQARALCPPSFHGNMANLSLVHALTQTRALDVGPGLQQAVATMRAWPISTVRSRIVGQLLGGLPEQSRGLDSARELRTLAAGTSTHRG</sequence>
<name>A0ABN3CMF8_9ACTN</name>
<evidence type="ECO:0000313" key="2">
    <source>
        <dbReference type="Proteomes" id="UP001499843"/>
    </source>
</evidence>
<proteinExistence type="predicted"/>
<dbReference type="InterPro" id="IPR010982">
    <property type="entry name" value="Lambda_DNA-bd_dom_sf"/>
</dbReference>